<dbReference type="EMBL" id="BSXW01001003">
    <property type="protein sequence ID" value="GMF32614.1"/>
    <property type="molecule type" value="Genomic_DNA"/>
</dbReference>
<feature type="region of interest" description="Disordered" evidence="1">
    <location>
        <begin position="165"/>
        <end position="186"/>
    </location>
</feature>
<feature type="region of interest" description="Disordered" evidence="1">
    <location>
        <begin position="1"/>
        <end position="73"/>
    </location>
</feature>
<organism evidence="2 3">
    <name type="scientific">Phytophthora lilii</name>
    <dbReference type="NCBI Taxonomy" id="2077276"/>
    <lineage>
        <taxon>Eukaryota</taxon>
        <taxon>Sar</taxon>
        <taxon>Stramenopiles</taxon>
        <taxon>Oomycota</taxon>
        <taxon>Peronosporomycetes</taxon>
        <taxon>Peronosporales</taxon>
        <taxon>Peronosporaceae</taxon>
        <taxon>Phytophthora</taxon>
    </lineage>
</organism>
<gene>
    <name evidence="2" type="ORF">Plil01_001395000</name>
</gene>
<dbReference type="AlphaFoldDB" id="A0A9W6X6L5"/>
<keyword evidence="3" id="KW-1185">Reference proteome</keyword>
<comment type="caution">
    <text evidence="2">The sequence shown here is derived from an EMBL/GenBank/DDBJ whole genome shotgun (WGS) entry which is preliminary data.</text>
</comment>
<evidence type="ECO:0000256" key="1">
    <source>
        <dbReference type="SAM" id="MobiDB-lite"/>
    </source>
</evidence>
<protein>
    <submittedName>
        <fullName evidence="2">Unnamed protein product</fullName>
    </submittedName>
</protein>
<name>A0A9W6X6L5_9STRA</name>
<proteinExistence type="predicted"/>
<feature type="compositionally biased region" description="Basic and acidic residues" evidence="1">
    <location>
        <begin position="28"/>
        <end position="48"/>
    </location>
</feature>
<sequence>MTVLASDVGSSENAPLAELRMLKSRAQTGERRRQLRREQREAAKKVANKEPNPADPEPTQKNKPQREKRNFFKWLFQPPVATSRQVAPPPPPRVRVKIPIVYRNGKHKGVVVGGLRVPFSRPMQANRRTLLLTQEEVSCGIPEDAELELEFPDRLAWEQYTAEQTRKQEEKKRLKEEKMARELAKK</sequence>
<reference evidence="2" key="1">
    <citation type="submission" date="2023-04" db="EMBL/GenBank/DDBJ databases">
        <title>Phytophthora lilii NBRC 32176.</title>
        <authorList>
            <person name="Ichikawa N."/>
            <person name="Sato H."/>
            <person name="Tonouchi N."/>
        </authorList>
    </citation>
    <scope>NUCLEOTIDE SEQUENCE</scope>
    <source>
        <strain evidence="2">NBRC 32176</strain>
    </source>
</reference>
<evidence type="ECO:0000313" key="3">
    <source>
        <dbReference type="Proteomes" id="UP001165083"/>
    </source>
</evidence>
<accession>A0A9W6X6L5</accession>
<evidence type="ECO:0000313" key="2">
    <source>
        <dbReference type="EMBL" id="GMF32614.1"/>
    </source>
</evidence>
<dbReference type="OrthoDB" id="127601at2759"/>
<feature type="compositionally biased region" description="Basic and acidic residues" evidence="1">
    <location>
        <begin position="58"/>
        <end position="70"/>
    </location>
</feature>
<dbReference type="Proteomes" id="UP001165083">
    <property type="component" value="Unassembled WGS sequence"/>
</dbReference>